<dbReference type="InterPro" id="IPR039448">
    <property type="entry name" value="Beta_helix"/>
</dbReference>
<accession>A0ABT8RLP1</accession>
<dbReference type="Gene3D" id="2.60.120.290">
    <property type="entry name" value="Spermadhesin, CUB domain"/>
    <property type="match status" value="1"/>
</dbReference>
<keyword evidence="5" id="KW-0106">Calcium</keyword>
<evidence type="ECO:0000256" key="3">
    <source>
        <dbReference type="ARBA" id="ARBA00022729"/>
    </source>
</evidence>
<evidence type="ECO:0000313" key="10">
    <source>
        <dbReference type="Proteomes" id="UP001168579"/>
    </source>
</evidence>
<dbReference type="SMART" id="SM00710">
    <property type="entry name" value="PbH1"/>
    <property type="match status" value="11"/>
</dbReference>
<keyword evidence="4" id="KW-0677">Repeat</keyword>
<dbReference type="SMART" id="SM00237">
    <property type="entry name" value="Calx_beta"/>
    <property type="match status" value="2"/>
</dbReference>
<feature type="signal peptide" evidence="7">
    <location>
        <begin position="1"/>
        <end position="21"/>
    </location>
</feature>
<reference evidence="9" key="1">
    <citation type="journal article" date="2014" name="Int. J. Syst. Evol. Microbiol.">
        <title>Complete genome of a new Firmicutes species belonging to the dominant human colonic microbiota ('Ruminococcus bicirculans') reveals two chromosomes and a selective capacity to utilize plant glucans.</title>
        <authorList>
            <consortium name="NISC Comparative Sequencing Program"/>
            <person name="Wegmann U."/>
            <person name="Louis P."/>
            <person name="Goesmann A."/>
            <person name="Henrissat B."/>
            <person name="Duncan S.H."/>
            <person name="Flint H.J."/>
        </authorList>
    </citation>
    <scope>NUCLEOTIDE SEQUENCE</scope>
    <source>
        <strain evidence="9">CECT 8869</strain>
    </source>
</reference>
<keyword evidence="6" id="KW-1015">Disulfide bond</keyword>
<dbReference type="PANTHER" id="PTHR46682">
    <property type="entry name" value="ADHESION G-PROTEIN COUPLED RECEPTOR V1"/>
    <property type="match status" value="1"/>
</dbReference>
<dbReference type="Pfam" id="PF00431">
    <property type="entry name" value="CUB"/>
    <property type="match status" value="1"/>
</dbReference>
<dbReference type="Pfam" id="PF17210">
    <property type="entry name" value="SdrD_B"/>
    <property type="match status" value="1"/>
</dbReference>
<sequence>MNLKYLYCVLLLLLSATSLYAQETYLDTFTSTSYGINEGTQNFSSNWIEQNDGNEAWGGSIRITGGRLRFRNSDDGWIYRFVPLDGASSATLTLDYDATSAGGEGIDVFVYNADNNDWGFVQRINSGSGSITYNLTAAQIASNPAIIFFPVDTNWQNSDTIYIDNVLFTATFGSEVLVDDVTVNENAGTATFTVRHGGSAASGPYSVDYTTTNISAIAGQDYTASSGTLNFDGTIWDTETITIFITDDTIFEGDETFRFSFTSTTDPNVDITDSAIGTILANDALIITDGQTATTCNDIFLDSGGIGNYSDNEDIVYTICPDTAGNYIQLDFQQFDVIPGDVLYVYDGSTTGATLLGQYDNDNVPTQVFATNNNGCLTFRFTSNNNTSGNGWQADVTCSPPGPKIVVDDVYVDEDAGSAIFTVTHVRDRHGYNNLLFGFVETPFTVEYMVSDGTANNGSDYISVNGTLTFTGAVGNVQTFSVPIVDDGVPELVEYFTVGFSDATAQYATVDYSDTADGYINSQILANDPLTLFQEFDGYYDYSTTGGSLRTNDNNTDPCAITTSSSNSLISPIPNTATIKKAYLYWAHSSTVVDGSVTFEGQTVNANYQYQTTLTNRNFYGYVSDVTTIVQSVGNPSTNVFDFSDLTVDNSNTYCSSATVLGGWTLFVFYEDPNLPAVNINLYQGFDGLSNAGNSFTLDSFYAIAGAGAKASFLSWEGDSTLDGNSSGTTNPNGERLSITNQSNQSFQLTGDGGQTGNNAYNSTLFDNTVSPDYNVSTTYGVDLDTYDISTYVSPGDSQVTANVDVGQDFIISAAVVLKVPSNLIAGTVFEDINYGGGLGRNMSDANGVGVSGAIVELYESNGTFVRRTNSKVNGDYSFGGMADGDYYVKLVNSTVRSTRVNGINCTTCVPVQTFRSYGDVNNNFEVLDEIGGADPTAISDSALGIFADSQSLSLVNIASSGVANIDFGYNFNTIVNTNQFGQGSLEQFILNSNTLGEAGLDIDANSIFDPAAGEDVSIFMIPPTGDSMGRAADANYNASGYFDIFLDNSNPLSDITGNTTIIDGRTQEAYSGNTNPGTFGSGGTGVGVTNTILPNYNRPEIQIHRNGGDVINLDGTNVELRNISVYANNNAAVRILGGSATVSGNILGVNAQGASSGNVDYGVEQMDGNAIITSNYITGNIESGIFIDGGTNSLIELNHLETNGGDACADNIIIEDGSGISIQNNLIENAASSGIEIDRVDGVTISNNSIGFSGQNGGNCSGNYEGMAIKIDGENTIIGQNRIYSNGSAGIVITDGSMNRITQNSIYANGTMVPSLGIDLDMDGVTLNDSADGDSGPNDLENFPILSGVYVAGSNLVVTGWASPGTTVEVFFTDVNEGTANLGDNQLGLTQDYGEGQIYIGTAVEGSANDQDSSISLYTDEDGNTDNTNKYKFVFPLPPGTAIGDLVTTTGTRSNSTSEFSPEVIIKAYTVITNSRITYRVKTN</sequence>
<dbReference type="Gene3D" id="2.60.40.2030">
    <property type="match status" value="2"/>
</dbReference>
<keyword evidence="2" id="KW-0964">Secreted</keyword>
<dbReference type="CDD" id="cd00041">
    <property type="entry name" value="CUB"/>
    <property type="match status" value="1"/>
</dbReference>
<feature type="domain" description="Calx-beta" evidence="8">
    <location>
        <begin position="394"/>
        <end position="501"/>
    </location>
</feature>
<dbReference type="RefSeq" id="WP_304435054.1">
    <property type="nucleotide sequence ID" value="NZ_JAUKUC010000001.1"/>
</dbReference>
<dbReference type="InterPro" id="IPR038081">
    <property type="entry name" value="CalX-like_sf"/>
</dbReference>
<dbReference type="PANTHER" id="PTHR46682:SF1">
    <property type="entry name" value="ADHESION G-PROTEIN COUPLED RECEPTOR V1"/>
    <property type="match status" value="1"/>
</dbReference>
<proteinExistence type="predicted"/>
<dbReference type="Pfam" id="PF13229">
    <property type="entry name" value="Beta_helix"/>
    <property type="match status" value="1"/>
</dbReference>
<dbReference type="InterPro" id="IPR003644">
    <property type="entry name" value="Calx_beta"/>
</dbReference>
<dbReference type="Pfam" id="PF03160">
    <property type="entry name" value="Calx-beta"/>
    <property type="match status" value="2"/>
</dbReference>
<dbReference type="InterPro" id="IPR035914">
    <property type="entry name" value="Sperma_CUB_dom_sf"/>
</dbReference>
<comment type="subcellular location">
    <subcellularLocation>
        <location evidence="1">Secreted</location>
    </subcellularLocation>
</comment>
<dbReference type="SUPFAM" id="SSF49854">
    <property type="entry name" value="Spermadhesin, CUB domain"/>
    <property type="match status" value="1"/>
</dbReference>
<evidence type="ECO:0000256" key="7">
    <source>
        <dbReference type="SAM" id="SignalP"/>
    </source>
</evidence>
<dbReference type="SUPFAM" id="SSF141072">
    <property type="entry name" value="CalX-like"/>
    <property type="match status" value="2"/>
</dbReference>
<evidence type="ECO:0000313" key="9">
    <source>
        <dbReference type="EMBL" id="MDO1511840.1"/>
    </source>
</evidence>
<feature type="domain" description="Calx-beta" evidence="8">
    <location>
        <begin position="172"/>
        <end position="262"/>
    </location>
</feature>
<dbReference type="Proteomes" id="UP001168579">
    <property type="component" value="Unassembled WGS sequence"/>
</dbReference>
<evidence type="ECO:0000256" key="6">
    <source>
        <dbReference type="ARBA" id="ARBA00023157"/>
    </source>
</evidence>
<dbReference type="SUPFAM" id="SSF51126">
    <property type="entry name" value="Pectin lyase-like"/>
    <property type="match status" value="1"/>
</dbReference>
<evidence type="ECO:0000256" key="5">
    <source>
        <dbReference type="ARBA" id="ARBA00022837"/>
    </source>
</evidence>
<evidence type="ECO:0000256" key="1">
    <source>
        <dbReference type="ARBA" id="ARBA00004613"/>
    </source>
</evidence>
<dbReference type="InterPro" id="IPR013783">
    <property type="entry name" value="Ig-like_fold"/>
</dbReference>
<dbReference type="InterPro" id="IPR033764">
    <property type="entry name" value="Sdr_B"/>
</dbReference>
<evidence type="ECO:0000256" key="2">
    <source>
        <dbReference type="ARBA" id="ARBA00022525"/>
    </source>
</evidence>
<gene>
    <name evidence="9" type="ORF">Q2T41_04070</name>
</gene>
<keyword evidence="3 7" id="KW-0732">Signal</keyword>
<dbReference type="InterPro" id="IPR011050">
    <property type="entry name" value="Pectin_lyase_fold/virulence"/>
</dbReference>
<dbReference type="InterPro" id="IPR000859">
    <property type="entry name" value="CUB_dom"/>
</dbReference>
<organism evidence="9 10">
    <name type="scientific">Maribacter confluentis</name>
    <dbReference type="NCBI Taxonomy" id="1656093"/>
    <lineage>
        <taxon>Bacteria</taxon>
        <taxon>Pseudomonadati</taxon>
        <taxon>Bacteroidota</taxon>
        <taxon>Flavobacteriia</taxon>
        <taxon>Flavobacteriales</taxon>
        <taxon>Flavobacteriaceae</taxon>
        <taxon>Maribacter</taxon>
    </lineage>
</organism>
<dbReference type="Gene3D" id="2.60.40.10">
    <property type="entry name" value="Immunoglobulins"/>
    <property type="match status" value="1"/>
</dbReference>
<name>A0ABT8RLP1_9FLAO</name>
<comment type="caution">
    <text evidence="9">The sequence shown here is derived from an EMBL/GenBank/DDBJ whole genome shotgun (WGS) entry which is preliminary data.</text>
</comment>
<reference evidence="9" key="2">
    <citation type="submission" date="2023-06" db="EMBL/GenBank/DDBJ databases">
        <authorList>
            <person name="Lucena T."/>
            <person name="Sun Q."/>
        </authorList>
    </citation>
    <scope>NUCLEOTIDE SEQUENCE</scope>
    <source>
        <strain evidence="9">CECT 8869</strain>
    </source>
</reference>
<dbReference type="EMBL" id="JAUKUC010000001">
    <property type="protein sequence ID" value="MDO1511840.1"/>
    <property type="molecule type" value="Genomic_DNA"/>
</dbReference>
<feature type="chain" id="PRO_5046431033" evidence="7">
    <location>
        <begin position="22"/>
        <end position="1485"/>
    </location>
</feature>
<keyword evidence="10" id="KW-1185">Reference proteome</keyword>
<dbReference type="InterPro" id="IPR026919">
    <property type="entry name" value="ADGRV1"/>
</dbReference>
<dbReference type="InterPro" id="IPR006626">
    <property type="entry name" value="PbH1"/>
</dbReference>
<evidence type="ECO:0000256" key="4">
    <source>
        <dbReference type="ARBA" id="ARBA00022737"/>
    </source>
</evidence>
<evidence type="ECO:0000259" key="8">
    <source>
        <dbReference type="SMART" id="SM00237"/>
    </source>
</evidence>
<protein>
    <submittedName>
        <fullName evidence="9">Calx-beta domain-containing protein</fullName>
    </submittedName>
</protein>
<dbReference type="SUPFAM" id="SSF117074">
    <property type="entry name" value="Hypothetical protein PA1324"/>
    <property type="match status" value="1"/>
</dbReference>